<keyword evidence="3" id="KW-1185">Reference proteome</keyword>
<protein>
    <submittedName>
        <fullName evidence="2">Uncharacterized protein</fullName>
    </submittedName>
</protein>
<organism evidence="2 3">
    <name type="scientific">Morchella conica CCBAS932</name>
    <dbReference type="NCBI Taxonomy" id="1392247"/>
    <lineage>
        <taxon>Eukaryota</taxon>
        <taxon>Fungi</taxon>
        <taxon>Dikarya</taxon>
        <taxon>Ascomycota</taxon>
        <taxon>Pezizomycotina</taxon>
        <taxon>Pezizomycetes</taxon>
        <taxon>Pezizales</taxon>
        <taxon>Morchellaceae</taxon>
        <taxon>Morchella</taxon>
    </lineage>
</organism>
<dbReference type="Proteomes" id="UP000277580">
    <property type="component" value="Unassembled WGS sequence"/>
</dbReference>
<dbReference type="AlphaFoldDB" id="A0A3N4L3F1"/>
<gene>
    <name evidence="2" type="ORF">P167DRAFT_531581</name>
</gene>
<accession>A0A3N4L3F1</accession>
<dbReference type="EMBL" id="ML119106">
    <property type="protein sequence ID" value="RPB17333.1"/>
    <property type="molecule type" value="Genomic_DNA"/>
</dbReference>
<name>A0A3N4L3F1_9PEZI</name>
<evidence type="ECO:0000256" key="1">
    <source>
        <dbReference type="SAM" id="SignalP"/>
    </source>
</evidence>
<feature type="signal peptide" evidence="1">
    <location>
        <begin position="1"/>
        <end position="20"/>
    </location>
</feature>
<reference evidence="2 3" key="1">
    <citation type="journal article" date="2018" name="Nat. Ecol. Evol.">
        <title>Pezizomycetes genomes reveal the molecular basis of ectomycorrhizal truffle lifestyle.</title>
        <authorList>
            <person name="Murat C."/>
            <person name="Payen T."/>
            <person name="Noel B."/>
            <person name="Kuo A."/>
            <person name="Morin E."/>
            <person name="Chen J."/>
            <person name="Kohler A."/>
            <person name="Krizsan K."/>
            <person name="Balestrini R."/>
            <person name="Da Silva C."/>
            <person name="Montanini B."/>
            <person name="Hainaut M."/>
            <person name="Levati E."/>
            <person name="Barry K.W."/>
            <person name="Belfiori B."/>
            <person name="Cichocki N."/>
            <person name="Clum A."/>
            <person name="Dockter R.B."/>
            <person name="Fauchery L."/>
            <person name="Guy J."/>
            <person name="Iotti M."/>
            <person name="Le Tacon F."/>
            <person name="Lindquist E.A."/>
            <person name="Lipzen A."/>
            <person name="Malagnac F."/>
            <person name="Mello A."/>
            <person name="Molinier V."/>
            <person name="Miyauchi S."/>
            <person name="Poulain J."/>
            <person name="Riccioni C."/>
            <person name="Rubini A."/>
            <person name="Sitrit Y."/>
            <person name="Splivallo R."/>
            <person name="Traeger S."/>
            <person name="Wang M."/>
            <person name="Zifcakova L."/>
            <person name="Wipf D."/>
            <person name="Zambonelli A."/>
            <person name="Paolocci F."/>
            <person name="Nowrousian M."/>
            <person name="Ottonello S."/>
            <person name="Baldrian P."/>
            <person name="Spatafora J.W."/>
            <person name="Henrissat B."/>
            <person name="Nagy L.G."/>
            <person name="Aury J.M."/>
            <person name="Wincker P."/>
            <person name="Grigoriev I.V."/>
            <person name="Bonfante P."/>
            <person name="Martin F.M."/>
        </authorList>
    </citation>
    <scope>NUCLEOTIDE SEQUENCE [LARGE SCALE GENOMIC DNA]</scope>
    <source>
        <strain evidence="2 3">CCBAS932</strain>
    </source>
</reference>
<proteinExistence type="predicted"/>
<keyword evidence="1" id="KW-0732">Signal</keyword>
<dbReference type="InParanoid" id="A0A3N4L3F1"/>
<evidence type="ECO:0000313" key="2">
    <source>
        <dbReference type="EMBL" id="RPB17333.1"/>
    </source>
</evidence>
<evidence type="ECO:0000313" key="3">
    <source>
        <dbReference type="Proteomes" id="UP000277580"/>
    </source>
</evidence>
<sequence>MERTALITSLMQFRLSGTAAWVVPCAHVYRYPIKGMAKHEGKPRYHKEIDSGESEVRVSLVCARYFPLTRQSQRQPMVWENGNGKACSYI</sequence>
<feature type="chain" id="PRO_5018039108" evidence="1">
    <location>
        <begin position="21"/>
        <end position="90"/>
    </location>
</feature>